<sequence>MKKTFIFSIAVASFLFADSDIEELKKLVMEQQKTIQALQTRVNALESKETKKVASAQNVSQESNQENVVTQKKSTATVHTASKKREQAVPQAKKTVQEDMVQDEYAQYKTETRNVHGEYDAYGTSDTQDSSSSFNQSAFLPGIALIGNMSAVSRNISNDLYSTYTIPGFIGQPQDELPFNEKRGFNLNYGELEIFSTVGPYLDMFSAFHIAKDGIEIGELYGTTRTLPYGLRLKGGKFKSEFGRINSKHQHAWSFSSIPLVFESFFGQEGLCDEGAQLQWVAPTDFYLMAGIEAMQGSNEYSFGDTDGVNQMVAYLKTAVDLTDMTTLLGGVTYMQGKNDFGDTKIYGADLTLRTSFDSYSSLKWQNELLYREKPLEDGTVADQTGLYSELIYEHNQNWSGGVRYDTLFKNIPGEPEPLDRYTAMIMYRPFEFTKLRLQYTYDKSKYFAGEQKNMQEILLDLTFEAGAHGAHAF</sequence>
<feature type="region of interest" description="Disordered" evidence="2">
    <location>
        <begin position="54"/>
        <end position="96"/>
    </location>
</feature>
<protein>
    <recommendedName>
        <fullName evidence="5">Zinc-regulated TonB-dependent outer membrane receptor</fullName>
    </recommendedName>
</protein>
<accession>A0A151CDY3</accession>
<comment type="caution">
    <text evidence="3">The sequence shown here is derived from an EMBL/GenBank/DDBJ whole genome shotgun (WGS) entry which is preliminary data.</text>
</comment>
<dbReference type="Gene3D" id="2.40.160.10">
    <property type="entry name" value="Porin"/>
    <property type="match status" value="1"/>
</dbReference>
<evidence type="ECO:0000313" key="4">
    <source>
        <dbReference type="Proteomes" id="UP000075359"/>
    </source>
</evidence>
<dbReference type="InterPro" id="IPR023614">
    <property type="entry name" value="Porin_dom_sf"/>
</dbReference>
<reference evidence="3 4" key="1">
    <citation type="submission" date="2015-11" db="EMBL/GenBank/DDBJ databases">
        <title>Draft genome of Sulfurovum riftiae 1812E, a member of the Epsilonproteobacteria isolated from the tube of the deep-sea hydrothermal vent tubewom Riftia pachyptila.</title>
        <authorList>
            <person name="Vetriani C."/>
            <person name="Giovannelli D."/>
        </authorList>
    </citation>
    <scope>NUCLEOTIDE SEQUENCE [LARGE SCALE GENOMIC DNA]</scope>
    <source>
        <strain evidence="3 4">1812E</strain>
    </source>
</reference>
<name>A0A151CDY3_9BACT</name>
<dbReference type="STRING" id="1630136.AS592_03085"/>
<dbReference type="SUPFAM" id="SSF56935">
    <property type="entry name" value="Porins"/>
    <property type="match status" value="1"/>
</dbReference>
<proteinExistence type="predicted"/>
<dbReference type="OrthoDB" id="9788733at2"/>
<keyword evidence="4" id="KW-1185">Reference proteome</keyword>
<dbReference type="RefSeq" id="WP_082792133.1">
    <property type="nucleotide sequence ID" value="NZ_LNKT01000067.1"/>
</dbReference>
<keyword evidence="1" id="KW-0175">Coiled coil</keyword>
<evidence type="ECO:0000256" key="1">
    <source>
        <dbReference type="SAM" id="Coils"/>
    </source>
</evidence>
<dbReference type="EMBL" id="LNKT01000067">
    <property type="protein sequence ID" value="KYJ85737.1"/>
    <property type="molecule type" value="Genomic_DNA"/>
</dbReference>
<organism evidence="3 4">
    <name type="scientific">Sulfurovum riftiae</name>
    <dbReference type="NCBI Taxonomy" id="1630136"/>
    <lineage>
        <taxon>Bacteria</taxon>
        <taxon>Pseudomonadati</taxon>
        <taxon>Campylobacterota</taxon>
        <taxon>Epsilonproteobacteria</taxon>
        <taxon>Campylobacterales</taxon>
        <taxon>Sulfurovaceae</taxon>
        <taxon>Sulfurovum</taxon>
    </lineage>
</organism>
<dbReference type="AlphaFoldDB" id="A0A151CDY3"/>
<feature type="compositionally biased region" description="Polar residues" evidence="2">
    <location>
        <begin position="55"/>
        <end position="80"/>
    </location>
</feature>
<evidence type="ECO:0000256" key="2">
    <source>
        <dbReference type="SAM" id="MobiDB-lite"/>
    </source>
</evidence>
<evidence type="ECO:0008006" key="5">
    <source>
        <dbReference type="Google" id="ProtNLM"/>
    </source>
</evidence>
<evidence type="ECO:0000313" key="3">
    <source>
        <dbReference type="EMBL" id="KYJ85737.1"/>
    </source>
</evidence>
<dbReference type="Proteomes" id="UP000075359">
    <property type="component" value="Unassembled WGS sequence"/>
</dbReference>
<feature type="coiled-coil region" evidence="1">
    <location>
        <begin position="21"/>
        <end position="48"/>
    </location>
</feature>
<gene>
    <name evidence="3" type="ORF">AS592_03085</name>
</gene>